<dbReference type="Proteomes" id="UP000749040">
    <property type="component" value="Unassembled WGS sequence"/>
</dbReference>
<accession>A0ABS2TZW3</accession>
<evidence type="ECO:0000313" key="3">
    <source>
        <dbReference type="Proteomes" id="UP000749040"/>
    </source>
</evidence>
<reference evidence="2 3" key="1">
    <citation type="submission" date="2021-01" db="EMBL/GenBank/DDBJ databases">
        <title>Streptomyces acididurans sp. nov., isolated from a peat swamp forest soil.</title>
        <authorList>
            <person name="Chantavorakit T."/>
            <person name="Duangmal K."/>
        </authorList>
    </citation>
    <scope>NUCLEOTIDE SEQUENCE [LARGE SCALE GENOMIC DNA]</scope>
    <source>
        <strain evidence="2 3">KK5PA1</strain>
    </source>
</reference>
<protein>
    <submittedName>
        <fullName evidence="2">Uncharacterized protein</fullName>
    </submittedName>
</protein>
<dbReference type="InterPro" id="IPR054632">
    <property type="entry name" value="Aroma_sacti_dom"/>
</dbReference>
<feature type="region of interest" description="Disordered" evidence="1">
    <location>
        <begin position="1"/>
        <end position="20"/>
    </location>
</feature>
<gene>
    <name evidence="2" type="ORF">ITX44_30935</name>
</gene>
<proteinExistence type="predicted"/>
<organism evidence="2 3">
    <name type="scientific">Actinacidiphila acididurans</name>
    <dbReference type="NCBI Taxonomy" id="2784346"/>
    <lineage>
        <taxon>Bacteria</taxon>
        <taxon>Bacillati</taxon>
        <taxon>Actinomycetota</taxon>
        <taxon>Actinomycetes</taxon>
        <taxon>Kitasatosporales</taxon>
        <taxon>Streptomycetaceae</taxon>
        <taxon>Actinacidiphila</taxon>
    </lineage>
</organism>
<comment type="caution">
    <text evidence="2">The sequence shown here is derived from an EMBL/GenBank/DDBJ whole genome shotgun (WGS) entry which is preliminary data.</text>
</comment>
<sequence length="75" mass="8174">MTDGTGRTDGRREEDPLGELEAHGFGIAALTDEQRDVLRGLSREELDLLLDIKDRLDEVGPEVQAHSEIAGGALF</sequence>
<dbReference type="NCBIfam" id="NF045560">
    <property type="entry name" value="aroma_sacti_dom"/>
    <property type="match status" value="1"/>
</dbReference>
<dbReference type="EMBL" id="JADKYB010000021">
    <property type="protein sequence ID" value="MBM9508889.1"/>
    <property type="molecule type" value="Genomic_DNA"/>
</dbReference>
<keyword evidence="3" id="KW-1185">Reference proteome</keyword>
<name>A0ABS2TZW3_9ACTN</name>
<feature type="compositionally biased region" description="Basic and acidic residues" evidence="1">
    <location>
        <begin position="1"/>
        <end position="15"/>
    </location>
</feature>
<dbReference type="RefSeq" id="WP_205361358.1">
    <property type="nucleotide sequence ID" value="NZ_JADKYB010000021.1"/>
</dbReference>
<evidence type="ECO:0000256" key="1">
    <source>
        <dbReference type="SAM" id="MobiDB-lite"/>
    </source>
</evidence>
<evidence type="ECO:0000313" key="2">
    <source>
        <dbReference type="EMBL" id="MBM9508889.1"/>
    </source>
</evidence>